<dbReference type="Gene3D" id="3.20.20.370">
    <property type="entry name" value="Glycoside hydrolase/deacetylase"/>
    <property type="match status" value="1"/>
</dbReference>
<accession>A0ABP9H4W8</accession>
<evidence type="ECO:0000256" key="1">
    <source>
        <dbReference type="SAM" id="MobiDB-lite"/>
    </source>
</evidence>
<dbReference type="SUPFAM" id="SSF88713">
    <property type="entry name" value="Glycoside hydrolase/deacetylase"/>
    <property type="match status" value="1"/>
</dbReference>
<proteinExistence type="predicted"/>
<evidence type="ECO:0000313" key="3">
    <source>
        <dbReference type="Proteomes" id="UP001500466"/>
    </source>
</evidence>
<feature type="region of interest" description="Disordered" evidence="1">
    <location>
        <begin position="142"/>
        <end position="182"/>
    </location>
</feature>
<dbReference type="InterPro" id="IPR011330">
    <property type="entry name" value="Glyco_hydro/deAcase_b/a-brl"/>
</dbReference>
<gene>
    <name evidence="2" type="ORF">GCM10023205_26700</name>
</gene>
<organism evidence="2 3">
    <name type="scientific">Yinghuangia aomiensis</name>
    <dbReference type="NCBI Taxonomy" id="676205"/>
    <lineage>
        <taxon>Bacteria</taxon>
        <taxon>Bacillati</taxon>
        <taxon>Actinomycetota</taxon>
        <taxon>Actinomycetes</taxon>
        <taxon>Kitasatosporales</taxon>
        <taxon>Streptomycetaceae</taxon>
        <taxon>Yinghuangia</taxon>
    </lineage>
</organism>
<keyword evidence="3" id="KW-1185">Reference proteome</keyword>
<dbReference type="EMBL" id="BAABHS010000008">
    <property type="protein sequence ID" value="GAA4961814.1"/>
    <property type="molecule type" value="Genomic_DNA"/>
</dbReference>
<comment type="caution">
    <text evidence="2">The sequence shown here is derived from an EMBL/GenBank/DDBJ whole genome shotgun (WGS) entry which is preliminary data.</text>
</comment>
<dbReference type="Proteomes" id="UP001500466">
    <property type="component" value="Unassembled WGS sequence"/>
</dbReference>
<evidence type="ECO:0000313" key="2">
    <source>
        <dbReference type="EMBL" id="GAA4961814.1"/>
    </source>
</evidence>
<name>A0ABP9H4W8_9ACTN</name>
<reference evidence="3" key="1">
    <citation type="journal article" date="2019" name="Int. J. Syst. Evol. Microbiol.">
        <title>The Global Catalogue of Microorganisms (GCM) 10K type strain sequencing project: providing services to taxonomists for standard genome sequencing and annotation.</title>
        <authorList>
            <consortium name="The Broad Institute Genomics Platform"/>
            <consortium name="The Broad Institute Genome Sequencing Center for Infectious Disease"/>
            <person name="Wu L."/>
            <person name="Ma J."/>
        </authorList>
    </citation>
    <scope>NUCLEOTIDE SEQUENCE [LARGE SCALE GENOMIC DNA]</scope>
    <source>
        <strain evidence="3">JCM 17986</strain>
    </source>
</reference>
<sequence length="182" mass="19616">MHLQRVGRALPGAALPQVHGQGSDQFGAVLAVVRDDRADHAVDEGALRARGRRARARRVGISRGDPDPSGFDDWEQYCYIHDLSGSGLIESPRKALEMRSDEFEALRAAGGCFVLTNHPFLSGRPARAAVLEELVRGAVGATDVRGTLPGRDRGARPRPRSRSSLDHPPGTARGRRLTVVTA</sequence>
<protein>
    <submittedName>
        <fullName evidence="2">Uncharacterized protein</fullName>
    </submittedName>
</protein>